<dbReference type="InterPro" id="IPR029044">
    <property type="entry name" value="Nucleotide-diphossugar_trans"/>
</dbReference>
<dbReference type="InterPro" id="IPR029063">
    <property type="entry name" value="SAM-dependent_MTases_sf"/>
</dbReference>
<keyword evidence="3" id="KW-1185">Reference proteome</keyword>
<dbReference type="GO" id="GO:0016740">
    <property type="term" value="F:transferase activity"/>
    <property type="evidence" value="ECO:0007669"/>
    <property type="project" value="UniProtKB-KW"/>
</dbReference>
<dbReference type="RefSeq" id="WP_066618099.1">
    <property type="nucleotide sequence ID" value="NZ_FQXL01000012.1"/>
</dbReference>
<evidence type="ECO:0000313" key="2">
    <source>
        <dbReference type="EMBL" id="KZL93713.1"/>
    </source>
</evidence>
<dbReference type="Gene3D" id="3.90.550.10">
    <property type="entry name" value="Spore Coat Polysaccharide Biosynthesis Protein SpsA, Chain A"/>
    <property type="match status" value="1"/>
</dbReference>
<dbReference type="OrthoDB" id="9771846at2"/>
<comment type="caution">
    <text evidence="2">The sequence shown here is derived from an EMBL/GenBank/DDBJ whole genome shotgun (WGS) entry which is preliminary data.</text>
</comment>
<reference evidence="2 3" key="1">
    <citation type="submission" date="2016-04" db="EMBL/GenBank/DDBJ databases">
        <title>Genome sequence of Clostridium magnum DSM 2767.</title>
        <authorList>
            <person name="Poehlein A."/>
            <person name="Uhlig R."/>
            <person name="Fischer R."/>
            <person name="Bahl H."/>
            <person name="Daniel R."/>
        </authorList>
    </citation>
    <scope>NUCLEOTIDE SEQUENCE [LARGE SCALE GENOMIC DNA]</scope>
    <source>
        <strain evidence="2 3">DSM 2767</strain>
    </source>
</reference>
<dbReference type="PATRIC" id="fig|1121326.3.peg.721"/>
<dbReference type="Pfam" id="PF00535">
    <property type="entry name" value="Glycos_transf_2"/>
    <property type="match status" value="1"/>
</dbReference>
<gene>
    <name evidence="2" type="ORF">CLMAG_07640</name>
</gene>
<dbReference type="SUPFAM" id="SSF53335">
    <property type="entry name" value="S-adenosyl-L-methionine-dependent methyltransferases"/>
    <property type="match status" value="1"/>
</dbReference>
<dbReference type="Proteomes" id="UP000076603">
    <property type="component" value="Unassembled WGS sequence"/>
</dbReference>
<dbReference type="EMBL" id="LWAE01000001">
    <property type="protein sequence ID" value="KZL93713.1"/>
    <property type="molecule type" value="Genomic_DNA"/>
</dbReference>
<dbReference type="PANTHER" id="PTHR43179">
    <property type="entry name" value="RHAMNOSYLTRANSFERASE WBBL"/>
    <property type="match status" value="1"/>
</dbReference>
<dbReference type="PANTHER" id="PTHR43179:SF7">
    <property type="entry name" value="RHAMNOSYLTRANSFERASE WBBL"/>
    <property type="match status" value="1"/>
</dbReference>
<proteinExistence type="predicted"/>
<sequence>MKKVSIIMLGYNKLEYTKLAVDSLYKYTSHISFDFISVNNGSSDGTREYFESLPNKIKINFETNVGGDKAFNEALKYCVGEYTVFLNNDLILTENWLDNLIKVMELDSSVGIVVPACNYSSNYQVVCSNYTNADELVKFAKKYNKSDPSKWEERLRLMMYVALFRTKELKAIGGLDEAYSPGGFDDDDLSYRYRRAGYKLIFAKDTYVHHFGSVTIKDDYTKVLGRNREIFKAKFGVDSWEAAAIDFRILNNIISSKNEKVRILGIGKTCGATSLQIKNIIKEKGATGVTLDYYALEEKYLMDLKTICNNVFFVKENTLEFSCIKGKFDYIYIDEGLDKFENVKEVLLSLKKILNDNGQMIFTFRDKENNQISIDNLKNSLSTLGYKKISEKLEGEEYIFMAAI</sequence>
<evidence type="ECO:0000313" key="3">
    <source>
        <dbReference type="Proteomes" id="UP000076603"/>
    </source>
</evidence>
<evidence type="ECO:0000259" key="1">
    <source>
        <dbReference type="Pfam" id="PF00535"/>
    </source>
</evidence>
<dbReference type="AlphaFoldDB" id="A0A162UAS8"/>
<accession>A0A162UAS8</accession>
<protein>
    <submittedName>
        <fullName evidence="2">N-glycosyltransferase</fullName>
    </submittedName>
</protein>
<name>A0A162UAS8_9CLOT</name>
<feature type="domain" description="Glycosyltransferase 2-like" evidence="1">
    <location>
        <begin position="5"/>
        <end position="130"/>
    </location>
</feature>
<dbReference type="SUPFAM" id="SSF53448">
    <property type="entry name" value="Nucleotide-diphospho-sugar transferases"/>
    <property type="match status" value="1"/>
</dbReference>
<organism evidence="2 3">
    <name type="scientific">Clostridium magnum DSM 2767</name>
    <dbReference type="NCBI Taxonomy" id="1121326"/>
    <lineage>
        <taxon>Bacteria</taxon>
        <taxon>Bacillati</taxon>
        <taxon>Bacillota</taxon>
        <taxon>Clostridia</taxon>
        <taxon>Eubacteriales</taxon>
        <taxon>Clostridiaceae</taxon>
        <taxon>Clostridium</taxon>
    </lineage>
</organism>
<keyword evidence="2" id="KW-0808">Transferase</keyword>
<dbReference type="InterPro" id="IPR001173">
    <property type="entry name" value="Glyco_trans_2-like"/>
</dbReference>
<dbReference type="Gene3D" id="3.40.50.150">
    <property type="entry name" value="Vaccinia Virus protein VP39"/>
    <property type="match status" value="1"/>
</dbReference>
<dbReference type="STRING" id="1121326.CLMAG_07640"/>